<dbReference type="AlphaFoldDB" id="A0A061B789"/>
<comment type="function">
    <text evidence="7">Catalyzes the hydrolytic deamination of adenine to hypoxanthine. Plays an important role in the purine salvage pathway and in nitrogen catabolism.</text>
</comment>
<dbReference type="GO" id="GO:0009168">
    <property type="term" value="P:purine ribonucleoside monophosphate biosynthetic process"/>
    <property type="evidence" value="ECO:0007669"/>
    <property type="project" value="InterPro"/>
</dbReference>
<feature type="site" description="Important for catalytic activity" evidence="7">
    <location>
        <position position="235"/>
    </location>
</feature>
<dbReference type="EMBL" id="LK052902">
    <property type="protein sequence ID" value="CDR45254.1"/>
    <property type="molecule type" value="Genomic_DNA"/>
</dbReference>
<comment type="cofactor">
    <cofactor evidence="7">
        <name>Zn(2+)</name>
        <dbReference type="ChEBI" id="CHEBI:29105"/>
    </cofactor>
    <text evidence="7">Binds 1 zinc ion per subunit.</text>
</comment>
<dbReference type="PANTHER" id="PTHR43114:SF6">
    <property type="entry name" value="ADENINE DEAMINASE"/>
    <property type="match status" value="1"/>
</dbReference>
<evidence type="ECO:0000256" key="4">
    <source>
        <dbReference type="ARBA" id="ARBA00022833"/>
    </source>
</evidence>
<dbReference type="FunFam" id="3.20.20.140:FF:000039">
    <property type="entry name" value="Adenine deaminase"/>
    <property type="match status" value="1"/>
</dbReference>
<sequence>MAQHDCSEHMHNFLRELPKCEHHVHLEGTLEPDLLFPLAKRNNITLPEQFPKTVEELNDRYNRFADLQDFLDFYYIGANVLINEEDFFDLAWAYFQKAKRDGVVHAEVFFDPQTHTERNIHIDVVVAGFERACVKAEKELGLTTKLIMCLLRHLPSDHGLVTIDSAKKHMENGTIHALGLDSAEKPFPPHLFQECYAKVKEINPAMNLTAHAGEEGGPDFVINSLDLLNVTRIDHGVNSIKDKNLLKRLADNQTLLTVCPLSNVKLQVVKDVSELPLQEFIDAGVPFSLNSDDPAYFGGYILDNYVTVHTRFGWSLETWCLVAKNSINGSWVTQERKDEVLKAIDEVFEKYSPLLQAQA</sequence>
<protein>
    <recommendedName>
        <fullName evidence="7">Adenine deaminase</fullName>
        <shortName evidence="7">ADE</shortName>
        <ecNumber evidence="7">3.5.4.2</ecNumber>
    </recommendedName>
    <alternativeName>
        <fullName evidence="7">Adenine aminohydrolase</fullName>
        <shortName evidence="7">AAH</shortName>
    </alternativeName>
</protein>
<keyword evidence="1 7" id="KW-0963">Cytoplasm</keyword>
<dbReference type="GO" id="GO:0043103">
    <property type="term" value="P:hypoxanthine salvage"/>
    <property type="evidence" value="ECO:0007669"/>
    <property type="project" value="UniProtKB-UniRule"/>
</dbReference>
<dbReference type="HAMAP" id="MF_01962">
    <property type="entry name" value="Adenine_deaminase"/>
    <property type="match status" value="1"/>
</dbReference>
<keyword evidence="2 7" id="KW-0479">Metal-binding</keyword>
<evidence type="ECO:0000256" key="5">
    <source>
        <dbReference type="ARBA" id="ARBA00023080"/>
    </source>
</evidence>
<dbReference type="InterPro" id="IPR028892">
    <property type="entry name" value="ADE"/>
</dbReference>
<keyword evidence="5 7" id="KW-0546">Nucleotide metabolism</keyword>
<dbReference type="OrthoDB" id="272271at2759"/>
<dbReference type="Pfam" id="PF00962">
    <property type="entry name" value="A_deaminase"/>
    <property type="match status" value="1"/>
</dbReference>
<evidence type="ECO:0000256" key="7">
    <source>
        <dbReference type="HAMAP-Rule" id="MF_03145"/>
    </source>
</evidence>
<keyword evidence="6 7" id="KW-0539">Nucleus</keyword>
<dbReference type="Gene3D" id="3.20.20.140">
    <property type="entry name" value="Metal-dependent hydrolases"/>
    <property type="match status" value="1"/>
</dbReference>
<evidence type="ECO:0000256" key="1">
    <source>
        <dbReference type="ARBA" id="ARBA00022490"/>
    </source>
</evidence>
<dbReference type="PROSITE" id="PS00485">
    <property type="entry name" value="A_DEAMINASE"/>
    <property type="match status" value="1"/>
</dbReference>
<dbReference type="PhylomeDB" id="A0A061B789"/>
<feature type="binding site" evidence="7">
    <location>
        <position position="293"/>
    </location>
    <ligand>
        <name>substrate</name>
    </ligand>
</feature>
<organism evidence="9">
    <name type="scientific">Cyberlindnera fabianii</name>
    <name type="common">Yeast</name>
    <name type="synonym">Hansenula fabianii</name>
    <dbReference type="NCBI Taxonomy" id="36022"/>
    <lineage>
        <taxon>Eukaryota</taxon>
        <taxon>Fungi</taxon>
        <taxon>Dikarya</taxon>
        <taxon>Ascomycota</taxon>
        <taxon>Saccharomycotina</taxon>
        <taxon>Saccharomycetes</taxon>
        <taxon>Phaffomycetales</taxon>
        <taxon>Phaffomycetaceae</taxon>
        <taxon>Cyberlindnera</taxon>
    </lineage>
</organism>
<gene>
    <name evidence="7" type="primary">AAH1</name>
    <name evidence="9" type="ORF">CYFA0S_17e00716g</name>
</gene>
<dbReference type="GO" id="GO:0008270">
    <property type="term" value="F:zinc ion binding"/>
    <property type="evidence" value="ECO:0007669"/>
    <property type="project" value="UniProtKB-UniRule"/>
</dbReference>
<feature type="active site" description="Proton donor" evidence="7">
    <location>
        <position position="214"/>
    </location>
</feature>
<evidence type="ECO:0000256" key="3">
    <source>
        <dbReference type="ARBA" id="ARBA00022801"/>
    </source>
</evidence>
<dbReference type="GO" id="GO:0005634">
    <property type="term" value="C:nucleus"/>
    <property type="evidence" value="ECO:0007669"/>
    <property type="project" value="UniProtKB-SubCell"/>
</dbReference>
<dbReference type="InterPro" id="IPR006650">
    <property type="entry name" value="A/AMP_deam_AS"/>
</dbReference>
<name>A0A061B789_CYBFA</name>
<dbReference type="InterPro" id="IPR032466">
    <property type="entry name" value="Metal_Hydrolase"/>
</dbReference>
<comment type="similarity">
    <text evidence="7">Belongs to the metallo-dependent hydrolases superfamily. Adenosine and AMP deaminases family. Adenine deaminase type 2 subfamily.</text>
</comment>
<comment type="catalytic activity">
    <reaction evidence="7">
        <text>adenine + H2O + H(+) = hypoxanthine + NH4(+)</text>
        <dbReference type="Rhea" id="RHEA:23688"/>
        <dbReference type="ChEBI" id="CHEBI:15377"/>
        <dbReference type="ChEBI" id="CHEBI:15378"/>
        <dbReference type="ChEBI" id="CHEBI:16708"/>
        <dbReference type="ChEBI" id="CHEBI:17368"/>
        <dbReference type="ChEBI" id="CHEBI:28938"/>
        <dbReference type="EC" id="3.5.4.2"/>
    </reaction>
</comment>
<keyword evidence="3 7" id="KW-0378">Hydrolase</keyword>
<feature type="binding site" evidence="7">
    <location>
        <position position="292"/>
    </location>
    <ligand>
        <name>Zn(2+)</name>
        <dbReference type="ChEBI" id="CHEBI:29105"/>
        <note>catalytic</note>
    </ligand>
</feature>
<feature type="binding site" evidence="7">
    <location>
        <position position="23"/>
    </location>
    <ligand>
        <name>Zn(2+)</name>
        <dbReference type="ChEBI" id="CHEBI:29105"/>
        <note>catalytic</note>
    </ligand>
</feature>
<dbReference type="InterPro" id="IPR001365">
    <property type="entry name" value="A_deaminase_dom"/>
</dbReference>
<dbReference type="NCBIfam" id="TIGR01430">
    <property type="entry name" value="aden_deam"/>
    <property type="match status" value="1"/>
</dbReference>
<dbReference type="EC" id="3.5.4.2" evidence="7"/>
<comment type="subcellular location">
    <subcellularLocation>
        <location evidence="7">Cytoplasm</location>
    </subcellularLocation>
    <subcellularLocation>
        <location evidence="7">Nucleus</location>
    </subcellularLocation>
</comment>
<evidence type="ECO:0000256" key="2">
    <source>
        <dbReference type="ARBA" id="ARBA00022723"/>
    </source>
</evidence>
<dbReference type="GO" id="GO:0000034">
    <property type="term" value="F:adenine deaminase activity"/>
    <property type="evidence" value="ECO:0007669"/>
    <property type="project" value="UniProtKB-UniRule"/>
</dbReference>
<keyword evidence="4 7" id="KW-0862">Zinc</keyword>
<feature type="binding site" evidence="7">
    <location>
        <position position="25"/>
    </location>
    <ligand>
        <name>Zn(2+)</name>
        <dbReference type="ChEBI" id="CHEBI:29105"/>
        <note>catalytic</note>
    </ligand>
</feature>
<dbReference type="VEuPathDB" id="FungiDB:BON22_1478"/>
<reference evidence="9" key="1">
    <citation type="journal article" date="2014" name="Genome Announc.">
        <title>Genome sequence of the yeast Cyberlindnera fabianii (Hansenula fabianii).</title>
        <authorList>
            <person name="Freel K.C."/>
            <person name="Sarilar V."/>
            <person name="Neuveglise C."/>
            <person name="Devillers H."/>
            <person name="Friedrich A."/>
            <person name="Schacherer J."/>
        </authorList>
    </citation>
    <scope>NUCLEOTIDE SEQUENCE</scope>
    <source>
        <strain evidence="9">YJS4271</strain>
    </source>
</reference>
<evidence type="ECO:0000313" key="9">
    <source>
        <dbReference type="EMBL" id="CDR45254.1"/>
    </source>
</evidence>
<proteinExistence type="inferred from homology"/>
<evidence type="ECO:0000256" key="6">
    <source>
        <dbReference type="ARBA" id="ARBA00023242"/>
    </source>
</evidence>
<dbReference type="InterPro" id="IPR006330">
    <property type="entry name" value="Ado/ade_deaminase"/>
</dbReference>
<feature type="domain" description="Adenosine deaminase" evidence="8">
    <location>
        <begin position="18"/>
        <end position="346"/>
    </location>
</feature>
<dbReference type="GO" id="GO:0009117">
    <property type="term" value="P:nucleotide metabolic process"/>
    <property type="evidence" value="ECO:0007669"/>
    <property type="project" value="UniProtKB-KW"/>
</dbReference>
<dbReference type="SUPFAM" id="SSF51556">
    <property type="entry name" value="Metallo-dependent hydrolases"/>
    <property type="match status" value="1"/>
</dbReference>
<dbReference type="GO" id="GO:0006146">
    <property type="term" value="P:adenine catabolic process"/>
    <property type="evidence" value="ECO:0007669"/>
    <property type="project" value="UniProtKB-UniRule"/>
</dbReference>
<dbReference type="PANTHER" id="PTHR43114">
    <property type="entry name" value="ADENINE DEAMINASE"/>
    <property type="match status" value="1"/>
</dbReference>
<evidence type="ECO:0000259" key="8">
    <source>
        <dbReference type="Pfam" id="PF00962"/>
    </source>
</evidence>
<feature type="binding site" evidence="7">
    <location>
        <position position="211"/>
    </location>
    <ligand>
        <name>Zn(2+)</name>
        <dbReference type="ChEBI" id="CHEBI:29105"/>
        <note>catalytic</note>
    </ligand>
</feature>
<dbReference type="CDD" id="cd01320">
    <property type="entry name" value="ADA"/>
    <property type="match status" value="1"/>
</dbReference>
<dbReference type="GO" id="GO:0005829">
    <property type="term" value="C:cytosol"/>
    <property type="evidence" value="ECO:0007669"/>
    <property type="project" value="TreeGrafter"/>
</dbReference>
<accession>A0A061B789</accession>